<accession>A0A3B1A8G8</accession>
<gene>
    <name evidence="2" type="ORF">MNBD_GAMMA17-1856</name>
</gene>
<proteinExistence type="predicted"/>
<evidence type="ECO:0000259" key="1">
    <source>
        <dbReference type="Pfam" id="PF13116"/>
    </source>
</evidence>
<feature type="domain" description="YhdP central" evidence="1">
    <location>
        <begin position="3"/>
        <end position="1277"/>
    </location>
</feature>
<evidence type="ECO:0000313" key="2">
    <source>
        <dbReference type="EMBL" id="VAW89116.1"/>
    </source>
</evidence>
<organism evidence="2">
    <name type="scientific">hydrothermal vent metagenome</name>
    <dbReference type="NCBI Taxonomy" id="652676"/>
    <lineage>
        <taxon>unclassified sequences</taxon>
        <taxon>metagenomes</taxon>
        <taxon>ecological metagenomes</taxon>
    </lineage>
</organism>
<sequence>MNCWMAVAITIMVIALLVSGARLLLPYMNTFHQQIEERISQAVGATVEVRSLDASWHGAGPQLKLRGVRVLSGEMELLNFESGRIGLNLLQSLYHRSWQLGDLVVTGVELEIMRDEAGKISVTGFAVDTSNDLNDEQIEHRATDELALLSWLFSQPRMMVESSEINWRDMMLDGRELRFTNVDFELRSQAGRHQLSGEAELPVHLGRTLSFALDIEGDLEDVNDDWEVLGYVEGGELQIAQWLEGREPSGVRIDDGQVETRLWFEWRDDAIQRVDGELSLRQLLLTPLQGAIDGDSRDPMRIDLVSGAYAWQRNALGWSFSINDFMLGRENRMWPPSQLSVAALGGPGDELVIEAKLGYAQIDDLKSLLVMSDAIDESLRSQLRLFAPGGVLRDVYFHYRRGFVGEEKRYVLSSQFENIGMTAQGTLPGGQGFDGAISLDNSGGVLLLNSKDVTLSMPKLFRGPLAVNTLQGDLYWQLNEQGWQLESRSLQLQNSDVELLLDLALKKGESAPEIALLAEFEAASVANVSHYLPVGIMSDALIKWLDQAVVNGNVSAGQAIFYGPLNRDFPYDKSDGLFDIRFNLTDGILDYASEWPRLEEIEAELIFAGSGMEINAVAAKSLDADVMQVSVRIEDFRAHPVLLEIDGQAQGRSYDALDFVKRSPLHELFGDFVDEVEVVAGRSKLDLSLKLPLADQPAKVAGVVQFDAADIYFSARAVDILNVNGALQFSEKGIEIKQAKARLLGMDSTLNAQTMLPSKGGATIITAVGTASSADVQRLVDISLLQHIDGESQWQAKLTIPAKDIATVGVSLQVTSDLKGMASHLPYPLAKQASQSDPFMFETVFPHSLNVPLRLQVGSQLHAVLDLGERMDVQRGAITFGDVPLEMPKKEVISLGGKLDHLLLDDWVPFLNGVDSDANASHSSAVESGGGIGLLNLEIAELTAFGYDFHHASLNLAQTPIHWQGQISSHLIGGEVKIPLDFKRGTLVMALDYLILPVIDQGMQGGDQNLHDDVDPRQLPAMDIQSQFINYAGQRYDQLKLLTTRTSTGMHVEQFMLQSSWLNLSARGDWQMVNSERYSSFNISVNSGNFGKMLSMFEIADSIRDGESEINIVARWPGSPMAFALEQLSGNMQLNVEDGRLLDIEPGAGRLFGLLSVQALPRRLTLDFSDMFKKGFSFDRMAGDFEINAGDATTSNFNIVGPSASIKVVGRVGLIAKDYDQQVTVEPHVGSSLPVVGAVVSSLGTGLVIWAAQKLLKLDEVTQVKYRITGPWEAPMVLREDEIVPEPAEQQ</sequence>
<reference evidence="2" key="1">
    <citation type="submission" date="2018-06" db="EMBL/GenBank/DDBJ databases">
        <authorList>
            <person name="Zhirakovskaya E."/>
        </authorList>
    </citation>
    <scope>NUCLEOTIDE SEQUENCE</scope>
</reference>
<protein>
    <submittedName>
        <fullName evidence="2">FIG005080: Possible exported protein</fullName>
    </submittedName>
</protein>
<dbReference type="PANTHER" id="PTHR38690:SF1">
    <property type="entry name" value="PROTEASE"/>
    <property type="match status" value="1"/>
</dbReference>
<name>A0A3B1A8G8_9ZZZZ</name>
<dbReference type="Pfam" id="PF13116">
    <property type="entry name" value="YhdP"/>
    <property type="match status" value="1"/>
</dbReference>
<dbReference type="InterPro" id="IPR025263">
    <property type="entry name" value="YhdP_central"/>
</dbReference>
<dbReference type="InterPro" id="IPR011836">
    <property type="entry name" value="YhdP"/>
</dbReference>
<dbReference type="PANTHER" id="PTHR38690">
    <property type="entry name" value="PROTEASE-RELATED"/>
    <property type="match status" value="1"/>
</dbReference>
<dbReference type="NCBIfam" id="TIGR02099">
    <property type="entry name" value="YhdP family protein"/>
    <property type="match status" value="1"/>
</dbReference>
<dbReference type="EMBL" id="UOFQ01000121">
    <property type="protein sequence ID" value="VAW89116.1"/>
    <property type="molecule type" value="Genomic_DNA"/>
</dbReference>